<sequence length="107" mass="12028">MSENAACYHFGIVERAQQKTNVLIIPKKLKPDLIFCAEINGAANLPVAYRPLRQWMKRTSRWSSHLDILAKFLGLAALQIASTHGEPTVEIYVKTGLGEFTWCTDHS</sequence>
<organism evidence="1 2">
    <name type="scientific">Caerostris extrusa</name>
    <name type="common">Bark spider</name>
    <name type="synonym">Caerostris bankana</name>
    <dbReference type="NCBI Taxonomy" id="172846"/>
    <lineage>
        <taxon>Eukaryota</taxon>
        <taxon>Metazoa</taxon>
        <taxon>Ecdysozoa</taxon>
        <taxon>Arthropoda</taxon>
        <taxon>Chelicerata</taxon>
        <taxon>Arachnida</taxon>
        <taxon>Araneae</taxon>
        <taxon>Araneomorphae</taxon>
        <taxon>Entelegynae</taxon>
        <taxon>Araneoidea</taxon>
        <taxon>Araneidae</taxon>
        <taxon>Caerostris</taxon>
    </lineage>
</organism>
<dbReference type="EMBL" id="BPLR01006059">
    <property type="protein sequence ID" value="GIY07175.1"/>
    <property type="molecule type" value="Genomic_DNA"/>
</dbReference>
<evidence type="ECO:0000313" key="1">
    <source>
        <dbReference type="EMBL" id="GIY07175.1"/>
    </source>
</evidence>
<keyword evidence="2" id="KW-1185">Reference proteome</keyword>
<reference evidence="1 2" key="1">
    <citation type="submission" date="2021-06" db="EMBL/GenBank/DDBJ databases">
        <title>Caerostris extrusa draft genome.</title>
        <authorList>
            <person name="Kono N."/>
            <person name="Arakawa K."/>
        </authorList>
    </citation>
    <scope>NUCLEOTIDE SEQUENCE [LARGE SCALE GENOMIC DNA]</scope>
</reference>
<comment type="caution">
    <text evidence="1">The sequence shown here is derived from an EMBL/GenBank/DDBJ whole genome shotgun (WGS) entry which is preliminary data.</text>
</comment>
<evidence type="ECO:0000313" key="2">
    <source>
        <dbReference type="Proteomes" id="UP001054945"/>
    </source>
</evidence>
<accession>A0AAV4QGK7</accession>
<protein>
    <submittedName>
        <fullName evidence="1">Uncharacterized protein</fullName>
    </submittedName>
</protein>
<gene>
    <name evidence="1" type="ORF">CEXT_309921</name>
</gene>
<proteinExistence type="predicted"/>
<dbReference type="Proteomes" id="UP001054945">
    <property type="component" value="Unassembled WGS sequence"/>
</dbReference>
<name>A0AAV4QGK7_CAEEX</name>
<dbReference type="AlphaFoldDB" id="A0AAV4QGK7"/>